<feature type="compositionally biased region" description="Low complexity" evidence="1">
    <location>
        <begin position="79"/>
        <end position="93"/>
    </location>
</feature>
<organism evidence="4">
    <name type="scientific">Rodentolepis nana</name>
    <name type="common">Dwarf tapeworm</name>
    <name type="synonym">Hymenolepis nana</name>
    <dbReference type="NCBI Taxonomy" id="102285"/>
    <lineage>
        <taxon>Eukaryota</taxon>
        <taxon>Metazoa</taxon>
        <taxon>Spiralia</taxon>
        <taxon>Lophotrochozoa</taxon>
        <taxon>Platyhelminthes</taxon>
        <taxon>Cestoda</taxon>
        <taxon>Eucestoda</taxon>
        <taxon>Cyclophyllidea</taxon>
        <taxon>Hymenolepididae</taxon>
        <taxon>Rodentolepis</taxon>
    </lineage>
</organism>
<keyword evidence="3" id="KW-1185">Reference proteome</keyword>
<sequence length="181" mass="20024">MQAYDDEQRDNVSHGNLASQHLIPAIWEAAFCTYLAKYLTPGWLKESTYNGSGSLNGASANLPKIIVTERRRSSRLRSTENGSTSSTPNTTTDSHSDVFASPIQRPRQLHTTSGGIDSDHTAPSIAYLPLFSHLREMLTTEAELVMNEAVLQSLSVSALIFTLIRSYYENHGLAITGYERF</sequence>
<accession>A0A0R3TB68</accession>
<evidence type="ECO:0000313" key="2">
    <source>
        <dbReference type="EMBL" id="VDO00165.1"/>
    </source>
</evidence>
<evidence type="ECO:0000313" key="4">
    <source>
        <dbReference type="WBParaSite" id="HNAJ_0000430701-mRNA-1"/>
    </source>
</evidence>
<reference evidence="4" key="1">
    <citation type="submission" date="2017-02" db="UniProtKB">
        <authorList>
            <consortium name="WormBaseParasite"/>
        </authorList>
    </citation>
    <scope>IDENTIFICATION</scope>
</reference>
<evidence type="ECO:0000256" key="1">
    <source>
        <dbReference type="SAM" id="MobiDB-lite"/>
    </source>
</evidence>
<evidence type="ECO:0000313" key="3">
    <source>
        <dbReference type="Proteomes" id="UP000278807"/>
    </source>
</evidence>
<dbReference type="AlphaFoldDB" id="A0A0R3TB68"/>
<dbReference type="Proteomes" id="UP000278807">
    <property type="component" value="Unassembled WGS sequence"/>
</dbReference>
<reference evidence="2 3" key="2">
    <citation type="submission" date="2018-11" db="EMBL/GenBank/DDBJ databases">
        <authorList>
            <consortium name="Pathogen Informatics"/>
        </authorList>
    </citation>
    <scope>NUCLEOTIDE SEQUENCE [LARGE SCALE GENOMIC DNA]</scope>
</reference>
<dbReference type="WBParaSite" id="HNAJ_0000430701-mRNA-1">
    <property type="protein sequence ID" value="HNAJ_0000430701-mRNA-1"/>
    <property type="gene ID" value="HNAJ_0000430701"/>
</dbReference>
<name>A0A0R3TB68_RODNA</name>
<feature type="region of interest" description="Disordered" evidence="1">
    <location>
        <begin position="70"/>
        <end position="104"/>
    </location>
</feature>
<protein>
    <submittedName>
        <fullName evidence="4">E3 ubiquitin-protein ligase</fullName>
    </submittedName>
</protein>
<proteinExistence type="predicted"/>
<gene>
    <name evidence="2" type="ORF">HNAJ_LOCUS4305</name>
</gene>
<dbReference type="EMBL" id="UZAE01002935">
    <property type="protein sequence ID" value="VDO00165.1"/>
    <property type="molecule type" value="Genomic_DNA"/>
</dbReference>